<dbReference type="Proteomes" id="UP001642483">
    <property type="component" value="Unassembled WGS sequence"/>
</dbReference>
<reference evidence="1 2" key="1">
    <citation type="submission" date="2024-02" db="EMBL/GenBank/DDBJ databases">
        <authorList>
            <person name="Daric V."/>
            <person name="Darras S."/>
        </authorList>
    </citation>
    <scope>NUCLEOTIDE SEQUENCE [LARGE SCALE GENOMIC DNA]</scope>
</reference>
<keyword evidence="2" id="KW-1185">Reference proteome</keyword>
<organism evidence="1 2">
    <name type="scientific">Clavelina lepadiformis</name>
    <name type="common">Light-bulb sea squirt</name>
    <name type="synonym">Ascidia lepadiformis</name>
    <dbReference type="NCBI Taxonomy" id="159417"/>
    <lineage>
        <taxon>Eukaryota</taxon>
        <taxon>Metazoa</taxon>
        <taxon>Chordata</taxon>
        <taxon>Tunicata</taxon>
        <taxon>Ascidiacea</taxon>
        <taxon>Aplousobranchia</taxon>
        <taxon>Clavelinidae</taxon>
        <taxon>Clavelina</taxon>
    </lineage>
</organism>
<comment type="caution">
    <text evidence="1">The sequence shown here is derived from an EMBL/GenBank/DDBJ whole genome shotgun (WGS) entry which is preliminary data.</text>
</comment>
<evidence type="ECO:0000313" key="2">
    <source>
        <dbReference type="Proteomes" id="UP001642483"/>
    </source>
</evidence>
<dbReference type="EMBL" id="CAWYQH010000057">
    <property type="protein sequence ID" value="CAK8678854.1"/>
    <property type="molecule type" value="Genomic_DNA"/>
</dbReference>
<accession>A0ABP0FGN9</accession>
<proteinExistence type="predicted"/>
<evidence type="ECO:0000313" key="1">
    <source>
        <dbReference type="EMBL" id="CAK8678854.1"/>
    </source>
</evidence>
<protein>
    <submittedName>
        <fullName evidence="1">Uncharacterized protein</fullName>
    </submittedName>
</protein>
<name>A0ABP0FGN9_CLALP</name>
<sequence>MEILGLLDDITIVVNPILSVSNFGAATEILLSVLQLWRSEKQLRKIYEPSYKSLFKLKPAKDVTAITPIMQERSQD</sequence>
<gene>
    <name evidence="1" type="ORF">CVLEPA_LOCUS9128</name>
</gene>